<feature type="domain" description="DUF7745" evidence="2">
    <location>
        <begin position="2"/>
        <end position="138"/>
    </location>
</feature>
<keyword evidence="1" id="KW-0175">Coiled coil</keyword>
<evidence type="ECO:0000313" key="4">
    <source>
        <dbReference type="Proteomes" id="UP000593560"/>
    </source>
</evidence>
<evidence type="ECO:0000259" key="2">
    <source>
        <dbReference type="Pfam" id="PF24924"/>
    </source>
</evidence>
<dbReference type="Pfam" id="PF24924">
    <property type="entry name" value="DUF7745"/>
    <property type="match status" value="1"/>
</dbReference>
<evidence type="ECO:0000313" key="3">
    <source>
        <dbReference type="EMBL" id="MBA0818097.1"/>
    </source>
</evidence>
<comment type="caution">
    <text evidence="3">The sequence shown here is derived from an EMBL/GenBank/DDBJ whole genome shotgun (WGS) entry which is preliminary data.</text>
</comment>
<proteinExistence type="predicted"/>
<dbReference type="Proteomes" id="UP000593560">
    <property type="component" value="Unassembled WGS sequence"/>
</dbReference>
<gene>
    <name evidence="3" type="ORF">Gohar_025739</name>
</gene>
<sequence length="284" mass="33299">VDVFALSIYGLVVFPKALGHVDEAVTNLFDRLDKRVTPIPTILAETFRSLSACQVSYQVFSENYSPLKEIVATPKRDDILEEKWMSILQNLQEEDIEWRAPRLLPDEILYRCGDFDWVPLLGIWGVVGYVPLLVLKQYRDDGYRKKIQEISSAWKQTHRMKRLAVGPMKTPEYNEWWVRRINDNTSKSSQGNNQSIEEHLRVVPSKLEIIRQDFERRNADLEKNIEQIEEENMNLRLDMDIQKLKTNKLKKRKNKAEEELDSLKTDYKKLRLSMRTTGLGKTSE</sequence>
<evidence type="ECO:0000256" key="1">
    <source>
        <dbReference type="SAM" id="Coils"/>
    </source>
</evidence>
<organism evidence="3 4">
    <name type="scientific">Gossypium harknessii</name>
    <dbReference type="NCBI Taxonomy" id="34285"/>
    <lineage>
        <taxon>Eukaryota</taxon>
        <taxon>Viridiplantae</taxon>
        <taxon>Streptophyta</taxon>
        <taxon>Embryophyta</taxon>
        <taxon>Tracheophyta</taxon>
        <taxon>Spermatophyta</taxon>
        <taxon>Magnoliopsida</taxon>
        <taxon>eudicotyledons</taxon>
        <taxon>Gunneridae</taxon>
        <taxon>Pentapetalae</taxon>
        <taxon>rosids</taxon>
        <taxon>malvids</taxon>
        <taxon>Malvales</taxon>
        <taxon>Malvaceae</taxon>
        <taxon>Malvoideae</taxon>
        <taxon>Gossypium</taxon>
    </lineage>
</organism>
<reference evidence="3 4" key="1">
    <citation type="journal article" date="2019" name="Genome Biol. Evol.">
        <title>Insights into the evolution of the New World diploid cottons (Gossypium, subgenus Houzingenia) based on genome sequencing.</title>
        <authorList>
            <person name="Grover C.E."/>
            <person name="Arick M.A. 2nd"/>
            <person name="Thrash A."/>
            <person name="Conover J.L."/>
            <person name="Sanders W.S."/>
            <person name="Peterson D.G."/>
            <person name="Frelichowski J.E."/>
            <person name="Scheffler J.A."/>
            <person name="Scheffler B.E."/>
            <person name="Wendel J.F."/>
        </authorList>
    </citation>
    <scope>NUCLEOTIDE SEQUENCE [LARGE SCALE GENOMIC DNA]</scope>
    <source>
        <strain evidence="3">0</strain>
        <tissue evidence="3">Leaf</tissue>
    </source>
</reference>
<feature type="non-terminal residue" evidence="3">
    <location>
        <position position="1"/>
    </location>
</feature>
<accession>A0A7J9I7P1</accession>
<dbReference type="OrthoDB" id="993741at2759"/>
<keyword evidence="4" id="KW-1185">Reference proteome</keyword>
<dbReference type="PANTHER" id="PTHR48200:SF1">
    <property type="entry name" value="AMINOTRANSFERASE-LIKE PLANT MOBILE DOMAIN-CONTAINING PROTEIN"/>
    <property type="match status" value="1"/>
</dbReference>
<feature type="coiled-coil region" evidence="1">
    <location>
        <begin position="211"/>
        <end position="273"/>
    </location>
</feature>
<dbReference type="EMBL" id="JABFAD010198099">
    <property type="protein sequence ID" value="MBA0818097.1"/>
    <property type="molecule type" value="Genomic_DNA"/>
</dbReference>
<dbReference type="AlphaFoldDB" id="A0A7J9I7P1"/>
<protein>
    <recommendedName>
        <fullName evidence="2">DUF7745 domain-containing protein</fullName>
    </recommendedName>
</protein>
<dbReference type="InterPro" id="IPR056647">
    <property type="entry name" value="DUF7745"/>
</dbReference>
<name>A0A7J9I7P1_9ROSI</name>
<dbReference type="PANTHER" id="PTHR48200">
    <property type="entry name" value="PROTEIN, PUTATIVE-RELATED"/>
    <property type="match status" value="1"/>
</dbReference>